<organism evidence="4 5">
    <name type="scientific">Aduncisulcus paluster</name>
    <dbReference type="NCBI Taxonomy" id="2918883"/>
    <lineage>
        <taxon>Eukaryota</taxon>
        <taxon>Metamonada</taxon>
        <taxon>Carpediemonas-like organisms</taxon>
        <taxon>Aduncisulcus</taxon>
    </lineage>
</organism>
<keyword evidence="1" id="KW-0496">Mitochondrion</keyword>
<comment type="subunit">
    <text evidence="1">Component of the TIM23 complex.</text>
</comment>
<evidence type="ECO:0000313" key="5">
    <source>
        <dbReference type="Proteomes" id="UP001057375"/>
    </source>
</evidence>
<keyword evidence="5" id="KW-1185">Reference proteome</keyword>
<comment type="similarity">
    <text evidence="1">Belongs to the TIM50 family.</text>
</comment>
<accession>A0ABQ5KZX4</accession>
<dbReference type="Proteomes" id="UP001057375">
    <property type="component" value="Unassembled WGS sequence"/>
</dbReference>
<dbReference type="InterPro" id="IPR050365">
    <property type="entry name" value="TIM50"/>
</dbReference>
<feature type="region of interest" description="Disordered" evidence="2">
    <location>
        <begin position="1"/>
        <end position="46"/>
    </location>
</feature>
<dbReference type="InterPro" id="IPR004274">
    <property type="entry name" value="FCP1_dom"/>
</dbReference>
<evidence type="ECO:0000313" key="4">
    <source>
        <dbReference type="EMBL" id="GKT36625.1"/>
    </source>
</evidence>
<evidence type="ECO:0000259" key="3">
    <source>
        <dbReference type="PROSITE" id="PS50969"/>
    </source>
</evidence>
<keyword evidence="1" id="KW-0809">Transit peptide</keyword>
<feature type="compositionally biased region" description="Low complexity" evidence="2">
    <location>
        <begin position="23"/>
        <end position="46"/>
    </location>
</feature>
<dbReference type="SMART" id="SM00577">
    <property type="entry name" value="CPDc"/>
    <property type="match status" value="1"/>
</dbReference>
<dbReference type="SUPFAM" id="SSF56784">
    <property type="entry name" value="HAD-like"/>
    <property type="match status" value="1"/>
</dbReference>
<keyword evidence="1" id="KW-0811">Translocation</keyword>
<evidence type="ECO:0000256" key="1">
    <source>
        <dbReference type="RuleBase" id="RU365079"/>
    </source>
</evidence>
<sequence>MNELPIIPPSKPLPDYERKELSSESSSLRASLTPSPRSSPLSSTDESFSLSQDSLKLSAPVLSSFSRCTAVPSISDRETISSTKFEPSGDYLSIATSLPPLITSPRSLAHSFTVVLDMDHTLLHASKKYYSGYERVIKAIDKGRMRDFYVRSRPYAREMVQELKRRGAEIVVYTAALQDYADQCLNVFDPSETLVDHRIYREGCVRITSEDMEAAVEREYDVPSYIKQLRMSSSSASLLYSRGKAYSSFGIMPHSHASMGMGSHSVAFGMLPHSHRRTGKPSTSVKGHKSPKSSASEPFSSQLPLSDLIFSNGYMKDLSRLGPSRPISSVLLIDDNPISYALQPLAAIPCREYRGEDGDEEMRLVAAAVLQAIEDKCTSNVSGVDYAVQEAEQHMQKYKYPEKTIASKSTLHKSRGISSGWRGYQRPLSSFFCIREEPELLEGCI</sequence>
<dbReference type="Pfam" id="PF03031">
    <property type="entry name" value="NIF"/>
    <property type="match status" value="2"/>
</dbReference>
<keyword evidence="1" id="KW-0653">Protein transport</keyword>
<dbReference type="EMBL" id="BQXS01011269">
    <property type="protein sequence ID" value="GKT36625.1"/>
    <property type="molecule type" value="Genomic_DNA"/>
</dbReference>
<keyword evidence="1" id="KW-0813">Transport</keyword>
<comment type="caution">
    <text evidence="4">The sequence shown here is derived from an EMBL/GenBank/DDBJ whole genome shotgun (WGS) entry which is preliminary data.</text>
</comment>
<comment type="subcellular location">
    <subcellularLocation>
        <location evidence="1">Mitochondrion inner membrane</location>
        <topology evidence="1">Single-pass membrane protein</topology>
    </subcellularLocation>
</comment>
<feature type="compositionally biased region" description="Pro residues" evidence="2">
    <location>
        <begin position="1"/>
        <end position="12"/>
    </location>
</feature>
<protein>
    <recommendedName>
        <fullName evidence="1">Mitochondrial import inner membrane translocase subunit TIM50</fullName>
    </recommendedName>
</protein>
<dbReference type="PANTHER" id="PTHR12210">
    <property type="entry name" value="DULLARD PROTEIN PHOSPHATASE"/>
    <property type="match status" value="1"/>
</dbReference>
<proteinExistence type="inferred from homology"/>
<reference evidence="4" key="1">
    <citation type="submission" date="2022-03" db="EMBL/GenBank/DDBJ databases">
        <title>Draft genome sequence of Aduncisulcus paluster, a free-living microaerophilic Fornicata.</title>
        <authorList>
            <person name="Yuyama I."/>
            <person name="Kume K."/>
            <person name="Tamura T."/>
            <person name="Inagaki Y."/>
            <person name="Hashimoto T."/>
        </authorList>
    </citation>
    <scope>NUCLEOTIDE SEQUENCE</scope>
    <source>
        <strain evidence="4">NY0171</strain>
    </source>
</reference>
<feature type="domain" description="FCP1 homology" evidence="3">
    <location>
        <begin position="107"/>
        <end position="373"/>
    </location>
</feature>
<feature type="region of interest" description="Disordered" evidence="2">
    <location>
        <begin position="272"/>
        <end position="300"/>
    </location>
</feature>
<dbReference type="PROSITE" id="PS50969">
    <property type="entry name" value="FCP1"/>
    <property type="match status" value="1"/>
</dbReference>
<gene>
    <name evidence="4" type="ORF">ADUPG1_009555</name>
</gene>
<evidence type="ECO:0000256" key="2">
    <source>
        <dbReference type="SAM" id="MobiDB-lite"/>
    </source>
</evidence>
<dbReference type="InterPro" id="IPR023214">
    <property type="entry name" value="HAD_sf"/>
</dbReference>
<dbReference type="Gene3D" id="3.40.50.1000">
    <property type="entry name" value="HAD superfamily/HAD-like"/>
    <property type="match status" value="2"/>
</dbReference>
<dbReference type="InterPro" id="IPR036412">
    <property type="entry name" value="HAD-like_sf"/>
</dbReference>
<name>A0ABQ5KZX4_9EUKA</name>
<comment type="function">
    <text evidence="1">Essential component of the TIM23 complex, a complex that mediates the translocation of transit peptide-containing proteins across the mitochondrial inner membrane.</text>
</comment>